<dbReference type="Proteomes" id="UP000485058">
    <property type="component" value="Unassembled WGS sequence"/>
</dbReference>
<keyword evidence="2" id="KW-1185">Reference proteome</keyword>
<feature type="non-terminal residue" evidence="1">
    <location>
        <position position="1"/>
    </location>
</feature>
<gene>
    <name evidence="1" type="ORF">HaLaN_01797</name>
</gene>
<dbReference type="PANTHER" id="PTHR37766:SF1">
    <property type="entry name" value="OS01G0897100 PROTEIN"/>
    <property type="match status" value="1"/>
</dbReference>
<organism evidence="1 2">
    <name type="scientific">Haematococcus lacustris</name>
    <name type="common">Green alga</name>
    <name type="synonym">Haematococcus pluvialis</name>
    <dbReference type="NCBI Taxonomy" id="44745"/>
    <lineage>
        <taxon>Eukaryota</taxon>
        <taxon>Viridiplantae</taxon>
        <taxon>Chlorophyta</taxon>
        <taxon>core chlorophytes</taxon>
        <taxon>Chlorophyceae</taxon>
        <taxon>CS clade</taxon>
        <taxon>Chlamydomonadales</taxon>
        <taxon>Haematococcaceae</taxon>
        <taxon>Haematococcus</taxon>
    </lineage>
</organism>
<comment type="caution">
    <text evidence="1">The sequence shown here is derived from an EMBL/GenBank/DDBJ whole genome shotgun (WGS) entry which is preliminary data.</text>
</comment>
<dbReference type="PANTHER" id="PTHR37766">
    <property type="entry name" value="OS01G0897100 PROTEIN"/>
    <property type="match status" value="1"/>
</dbReference>
<proteinExistence type="predicted"/>
<evidence type="ECO:0000313" key="2">
    <source>
        <dbReference type="Proteomes" id="UP000485058"/>
    </source>
</evidence>
<accession>A0A699YVI8</accession>
<name>A0A699YVI8_HAELA</name>
<dbReference type="AlphaFoldDB" id="A0A699YVI8"/>
<sequence>MDGMSSFKYGAKALAHYALMHRDVVWQLLVWEGKHAQAPVSVATKTHYFCELDVVRSVRAFLRHCPDFWRSDLFLDSLVAQGELLQLEPAWFAKAGMGWLAEHAKTPAILVLTHALSACRAQLTALLESEDECRAAAEQASRAATALYGPGTQPSQVPGGLLPSLRPLHRSLSSRQLLAISAWLWDTALRSHALHPLPADPTARSAASQTGLGPAAANVLFEAARLSGKRARSSCCSPPQTLTRFADQRTQLAVRG</sequence>
<evidence type="ECO:0000313" key="1">
    <source>
        <dbReference type="EMBL" id="GFH07052.1"/>
    </source>
</evidence>
<protein>
    <submittedName>
        <fullName evidence="1">Uncharacterized protein</fullName>
    </submittedName>
</protein>
<reference evidence="1 2" key="1">
    <citation type="submission" date="2020-02" db="EMBL/GenBank/DDBJ databases">
        <title>Draft genome sequence of Haematococcus lacustris strain NIES-144.</title>
        <authorList>
            <person name="Morimoto D."/>
            <person name="Nakagawa S."/>
            <person name="Yoshida T."/>
            <person name="Sawayama S."/>
        </authorList>
    </citation>
    <scope>NUCLEOTIDE SEQUENCE [LARGE SCALE GENOMIC DNA]</scope>
    <source>
        <strain evidence="1 2">NIES-144</strain>
    </source>
</reference>
<dbReference type="EMBL" id="BLLF01000071">
    <property type="protein sequence ID" value="GFH07052.1"/>
    <property type="molecule type" value="Genomic_DNA"/>
</dbReference>